<protein>
    <recommendedName>
        <fullName evidence="1">ADP-ribosyl cyclase/cyclic ADP-ribose hydrolase</fullName>
        <ecNumber evidence="1">3.2.2.6</ecNumber>
    </recommendedName>
</protein>
<dbReference type="Proteomes" id="UP000029121">
    <property type="component" value="Unassembled WGS sequence"/>
</dbReference>
<dbReference type="FunFam" id="3.80.10.10:FF:000386">
    <property type="entry name" value="Disease resistance protein RPS4"/>
    <property type="match status" value="1"/>
</dbReference>
<evidence type="ECO:0000256" key="1">
    <source>
        <dbReference type="ARBA" id="ARBA00011982"/>
    </source>
</evidence>
<dbReference type="InterPro" id="IPR044974">
    <property type="entry name" value="Disease_R_plants"/>
</dbReference>
<dbReference type="SUPFAM" id="SSF52058">
    <property type="entry name" value="L domain-like"/>
    <property type="match status" value="1"/>
</dbReference>
<dbReference type="GO" id="GO:0043531">
    <property type="term" value="F:ADP binding"/>
    <property type="evidence" value="ECO:0007669"/>
    <property type="project" value="InterPro"/>
</dbReference>
<dbReference type="InterPro" id="IPR032675">
    <property type="entry name" value="LRR_dom_sf"/>
</dbReference>
<dbReference type="InterPro" id="IPR011713">
    <property type="entry name" value="Leu-rich_rpt_3"/>
</dbReference>
<evidence type="ECO:0000256" key="5">
    <source>
        <dbReference type="ARBA" id="ARBA00022821"/>
    </source>
</evidence>
<dbReference type="PROSITE" id="PS50104">
    <property type="entry name" value="TIR"/>
    <property type="match status" value="1"/>
</dbReference>
<feature type="region of interest" description="Disordered" evidence="8">
    <location>
        <begin position="1109"/>
        <end position="1146"/>
    </location>
</feature>
<dbReference type="GO" id="GO:0007165">
    <property type="term" value="P:signal transduction"/>
    <property type="evidence" value="ECO:0007669"/>
    <property type="project" value="InterPro"/>
</dbReference>
<sequence length="1146" mass="130131">MASSSVVSCVPHYQVFLNFRGDELRNRFISHLERALKAKNINIFIDRNAPKGESLDIFFEEIKRSRIALAVFSQGYTGSDWCLNELVKIGERMDEGNFVAIPIFYMVEPKTVKHQEGPFGDVLRKKRRIVGDDQMKKWEGAFKSVCNRIGFTFDGTSNESKFIDEIVQEVLKELNRIPSDGSLTRSLDHSQNAEGPFGKTEPEIFGLEQRLLELQEMVDSKRDETRIIGVVGMHGIGKTTLVNKFFETRKSHFVKHCLLRDISELVKFKGRRSECLTGMLLKGLLADDNIDEETYEPYKKKLCKNKVFIVLDGISEKTQIEVLLKDHHDWTKKGSKIVIATNDRSLLEGFVQDADIYEVPQLNHRDGLKHFHLYAFSHNSVAHKNNYEKETFKKVSSKLVSYVRGHPLALQLLGEELCEKPVAKWEEKLNTLSPSIRSRVLQVSYDELSPKLKDAFLDIACFRSRDLVYVTSILDSSGPEAKLIIEALKDKFLINTSDSSRLEMHDLLYNFAKEICSESQGKRRHQRNANNVLRKQGGNNNVRVIGIFLDLSQIKEEITLGVKHFKKMCDLRYVKLYSSHCPQQCKPNHKIRIPEGLDFPLEEIRCLHWLNYPLEELPPNFNPKNLVDLKLPYSEIEQIWKNKKDAPKLKWVDLNHSSKLNSLSGLSKAQNLQRLNLEGCTALKTLDPDMQNMESLVFLNLKGCTALESFPDITLVSLKTLILSNCSNLESFLVNSEILEVLYLDGTAITEVPTTMVKLVKLNMQDCKMLKRLPEEFDKLKVLQELVCSGCSKLSSLPDVMENMKCLQILLLDGTAITKIPHISSLERLCLSGNDHISLSDDMSQLSQLKWLDLRYCKNLLYIPKLPPNLQCLDAHGCGSLKRVANPVATHLPMEQIHSSFIFTNCDKLGRTAKTEITTYAQRKCIMLSYALKCCDEGIGSEALFSTCFPGCEVPSWFCHEEVGSTLKPKLPAHWNENKFVGIALCAVVSSQNCEEEINSFSVTCKFDLENKDKLQISFDRLVGHWNKHSKKPEKMASDHVFICYTRCSNNIKCLEDTHSGTCIPITASLEFGVTDEKAKLEVLKCGLRLVYASDEPQKTNSDVTEVYNTSQTDEQIDLQSLPPIRNDSFNSNGNGSDSSVPYEES</sequence>
<keyword evidence="6" id="KW-0520">NAD</keyword>
<dbReference type="InterPro" id="IPR000157">
    <property type="entry name" value="TIR_dom"/>
</dbReference>
<keyword evidence="5" id="KW-0611">Plant defense</keyword>
<dbReference type="GO" id="GO:0061809">
    <property type="term" value="F:NAD+ nucleosidase activity, cyclic ADP-ribose generating"/>
    <property type="evidence" value="ECO:0007669"/>
    <property type="project" value="UniProtKB-EC"/>
</dbReference>
<keyword evidence="3" id="KW-0677">Repeat</keyword>
<dbReference type="STRING" id="81985.R0H2R9"/>
<dbReference type="InterPro" id="IPR027417">
    <property type="entry name" value="P-loop_NTPase"/>
</dbReference>
<dbReference type="SUPFAM" id="SSF52540">
    <property type="entry name" value="P-loop containing nucleoside triphosphate hydrolases"/>
    <property type="match status" value="1"/>
</dbReference>
<dbReference type="PANTHER" id="PTHR11017:SF489">
    <property type="entry name" value="ADP-RIBOSYL CYCLASE_CYCLIC ADP-RIBOSE HYDROLASE"/>
    <property type="match status" value="1"/>
</dbReference>
<dbReference type="Gene3D" id="1.10.8.430">
    <property type="entry name" value="Helical domain of apoptotic protease-activating factors"/>
    <property type="match status" value="1"/>
</dbReference>
<evidence type="ECO:0000256" key="2">
    <source>
        <dbReference type="ARBA" id="ARBA00022614"/>
    </source>
</evidence>
<dbReference type="AlphaFoldDB" id="R0H2R9"/>
<evidence type="ECO:0000256" key="3">
    <source>
        <dbReference type="ARBA" id="ARBA00022737"/>
    </source>
</evidence>
<dbReference type="InterPro" id="IPR042197">
    <property type="entry name" value="Apaf_helical"/>
</dbReference>
<evidence type="ECO:0000256" key="8">
    <source>
        <dbReference type="SAM" id="MobiDB-lite"/>
    </source>
</evidence>
<dbReference type="Pfam" id="PF01582">
    <property type="entry name" value="TIR"/>
    <property type="match status" value="1"/>
</dbReference>
<dbReference type="SMART" id="SM00255">
    <property type="entry name" value="TIR"/>
    <property type="match status" value="1"/>
</dbReference>
<evidence type="ECO:0000256" key="6">
    <source>
        <dbReference type="ARBA" id="ARBA00023027"/>
    </source>
</evidence>
<dbReference type="Gene3D" id="1.10.10.10">
    <property type="entry name" value="Winged helix-like DNA-binding domain superfamily/Winged helix DNA-binding domain"/>
    <property type="match status" value="1"/>
</dbReference>
<dbReference type="PRINTS" id="PR00364">
    <property type="entry name" value="DISEASERSIST"/>
</dbReference>
<reference evidence="11" key="1">
    <citation type="journal article" date="2013" name="Nat. Genet.">
        <title>The Capsella rubella genome and the genomic consequences of rapid mating system evolution.</title>
        <authorList>
            <person name="Slotte T."/>
            <person name="Hazzouri K.M."/>
            <person name="Agren J.A."/>
            <person name="Koenig D."/>
            <person name="Maumus F."/>
            <person name="Guo Y.L."/>
            <person name="Steige K."/>
            <person name="Platts A.E."/>
            <person name="Escobar J.S."/>
            <person name="Newman L.K."/>
            <person name="Wang W."/>
            <person name="Mandakova T."/>
            <person name="Vello E."/>
            <person name="Smith L.M."/>
            <person name="Henz S.R."/>
            <person name="Steffen J."/>
            <person name="Takuno S."/>
            <person name="Brandvain Y."/>
            <person name="Coop G."/>
            <person name="Andolfatto P."/>
            <person name="Hu T.T."/>
            <person name="Blanchette M."/>
            <person name="Clark R.M."/>
            <person name="Quesneville H."/>
            <person name="Nordborg M."/>
            <person name="Gaut B.S."/>
            <person name="Lysak M.A."/>
            <person name="Jenkins J."/>
            <person name="Grimwood J."/>
            <person name="Chapman J."/>
            <person name="Prochnik S."/>
            <person name="Shu S."/>
            <person name="Rokhsar D."/>
            <person name="Schmutz J."/>
            <person name="Weigel D."/>
            <person name="Wright S.I."/>
        </authorList>
    </citation>
    <scope>NUCLEOTIDE SEQUENCE [LARGE SCALE GENOMIC DNA]</scope>
    <source>
        <strain evidence="11">cv. Monte Gargano</strain>
    </source>
</reference>
<dbReference type="InterPro" id="IPR058192">
    <property type="entry name" value="WHD_ROQ1-like"/>
</dbReference>
<proteinExistence type="predicted"/>
<dbReference type="Pfam" id="PF20160">
    <property type="entry name" value="C-JID"/>
    <property type="match status" value="1"/>
</dbReference>
<keyword evidence="4" id="KW-0378">Hydrolase</keyword>
<dbReference type="Gene3D" id="3.80.10.10">
    <property type="entry name" value="Ribonuclease Inhibitor"/>
    <property type="match status" value="2"/>
</dbReference>
<dbReference type="FunFam" id="3.40.50.10140:FF:000007">
    <property type="entry name" value="Disease resistance protein (TIR-NBS-LRR class)"/>
    <property type="match status" value="1"/>
</dbReference>
<dbReference type="PANTHER" id="PTHR11017">
    <property type="entry name" value="LEUCINE-RICH REPEAT-CONTAINING PROTEIN"/>
    <property type="match status" value="1"/>
</dbReference>
<dbReference type="EC" id="3.2.2.6" evidence="1"/>
<dbReference type="SUPFAM" id="SSF52200">
    <property type="entry name" value="Toll/Interleukin receptor TIR domain"/>
    <property type="match status" value="1"/>
</dbReference>
<dbReference type="Pfam" id="PF07725">
    <property type="entry name" value="LRR_3"/>
    <property type="match status" value="1"/>
</dbReference>
<dbReference type="InterPro" id="IPR035897">
    <property type="entry name" value="Toll_tir_struct_dom_sf"/>
</dbReference>
<accession>R0H2R9</accession>
<keyword evidence="2" id="KW-0433">Leucine-rich repeat</keyword>
<dbReference type="InterPro" id="IPR036388">
    <property type="entry name" value="WH-like_DNA-bd_sf"/>
</dbReference>
<evidence type="ECO:0000256" key="4">
    <source>
        <dbReference type="ARBA" id="ARBA00022801"/>
    </source>
</evidence>
<dbReference type="Pfam" id="PF23282">
    <property type="entry name" value="WHD_ROQ1"/>
    <property type="match status" value="1"/>
</dbReference>
<organism evidence="10 11">
    <name type="scientific">Capsella rubella</name>
    <dbReference type="NCBI Taxonomy" id="81985"/>
    <lineage>
        <taxon>Eukaryota</taxon>
        <taxon>Viridiplantae</taxon>
        <taxon>Streptophyta</taxon>
        <taxon>Embryophyta</taxon>
        <taxon>Tracheophyta</taxon>
        <taxon>Spermatophyta</taxon>
        <taxon>Magnoliopsida</taxon>
        <taxon>eudicotyledons</taxon>
        <taxon>Gunneridae</taxon>
        <taxon>Pentapetalae</taxon>
        <taxon>rosids</taxon>
        <taxon>malvids</taxon>
        <taxon>Brassicales</taxon>
        <taxon>Brassicaceae</taxon>
        <taxon>Camelineae</taxon>
        <taxon>Capsella</taxon>
    </lineage>
</organism>
<name>R0H2R9_9BRAS</name>
<feature type="domain" description="TIR" evidence="9">
    <location>
        <begin position="11"/>
        <end position="174"/>
    </location>
</feature>
<evidence type="ECO:0000259" key="9">
    <source>
        <dbReference type="PROSITE" id="PS50104"/>
    </source>
</evidence>
<keyword evidence="11" id="KW-1185">Reference proteome</keyword>
<comment type="catalytic activity">
    <reaction evidence="7">
        <text>NAD(+) + H2O = ADP-D-ribose + nicotinamide + H(+)</text>
        <dbReference type="Rhea" id="RHEA:16301"/>
        <dbReference type="ChEBI" id="CHEBI:15377"/>
        <dbReference type="ChEBI" id="CHEBI:15378"/>
        <dbReference type="ChEBI" id="CHEBI:17154"/>
        <dbReference type="ChEBI" id="CHEBI:57540"/>
        <dbReference type="ChEBI" id="CHEBI:57967"/>
        <dbReference type="EC" id="3.2.2.6"/>
    </reaction>
    <physiologicalReaction direction="left-to-right" evidence="7">
        <dbReference type="Rhea" id="RHEA:16302"/>
    </physiologicalReaction>
</comment>
<evidence type="ECO:0000256" key="7">
    <source>
        <dbReference type="ARBA" id="ARBA00047304"/>
    </source>
</evidence>
<dbReference type="Gene3D" id="3.40.50.10140">
    <property type="entry name" value="Toll/interleukin-1 receptor homology (TIR) domain"/>
    <property type="match status" value="1"/>
</dbReference>
<feature type="compositionally biased region" description="Low complexity" evidence="8">
    <location>
        <begin position="1127"/>
        <end position="1140"/>
    </location>
</feature>
<dbReference type="InterPro" id="IPR045344">
    <property type="entry name" value="C-JID"/>
</dbReference>
<dbReference type="InterPro" id="IPR002182">
    <property type="entry name" value="NB-ARC"/>
</dbReference>
<evidence type="ECO:0000313" key="11">
    <source>
        <dbReference type="Proteomes" id="UP000029121"/>
    </source>
</evidence>
<dbReference type="Pfam" id="PF00931">
    <property type="entry name" value="NB-ARC"/>
    <property type="match status" value="1"/>
</dbReference>
<dbReference type="Gene3D" id="3.40.50.300">
    <property type="entry name" value="P-loop containing nucleotide triphosphate hydrolases"/>
    <property type="match status" value="1"/>
</dbReference>
<dbReference type="EMBL" id="KB870811">
    <property type="protein sequence ID" value="EOA18950.1"/>
    <property type="molecule type" value="Genomic_DNA"/>
</dbReference>
<gene>
    <name evidence="10" type="ORF">CARUB_v10007584mg</name>
</gene>
<evidence type="ECO:0000313" key="10">
    <source>
        <dbReference type="EMBL" id="EOA18950.1"/>
    </source>
</evidence>
<dbReference type="GO" id="GO:0006952">
    <property type="term" value="P:defense response"/>
    <property type="evidence" value="ECO:0007669"/>
    <property type="project" value="UniProtKB-KW"/>
</dbReference>